<dbReference type="GO" id="GO:0045202">
    <property type="term" value="C:synapse"/>
    <property type="evidence" value="ECO:0007669"/>
    <property type="project" value="GOC"/>
</dbReference>
<dbReference type="CDD" id="cd12012">
    <property type="entry name" value="SH3_RIM-BP_2"/>
    <property type="match status" value="1"/>
</dbReference>
<feature type="compositionally biased region" description="Low complexity" evidence="6">
    <location>
        <begin position="566"/>
        <end position="597"/>
    </location>
</feature>
<dbReference type="InterPro" id="IPR001452">
    <property type="entry name" value="SH3_domain"/>
</dbReference>
<keyword evidence="3" id="KW-0677">Repeat</keyword>
<dbReference type="CDD" id="cd12013">
    <property type="entry name" value="SH3_RIM-BP_3"/>
    <property type="match status" value="1"/>
</dbReference>
<dbReference type="SMART" id="SM00326">
    <property type="entry name" value="SH3"/>
    <property type="match status" value="3"/>
</dbReference>
<dbReference type="PANTHER" id="PTHR14234:SF19">
    <property type="entry name" value="RIM-BINDING PROTEIN, ISOFORM F"/>
    <property type="match status" value="1"/>
</dbReference>
<dbReference type="SMART" id="SM00060">
    <property type="entry name" value="FN3"/>
    <property type="match status" value="3"/>
</dbReference>
<feature type="compositionally biased region" description="Low complexity" evidence="6">
    <location>
        <begin position="192"/>
        <end position="211"/>
    </location>
</feature>
<comment type="caution">
    <text evidence="9">The sequence shown here is derived from an EMBL/GenBank/DDBJ whole genome shotgun (WGS) entry which is preliminary data.</text>
</comment>
<feature type="compositionally biased region" description="Basic residues" evidence="6">
    <location>
        <begin position="1604"/>
        <end position="1624"/>
    </location>
</feature>
<dbReference type="Pfam" id="PF07653">
    <property type="entry name" value="SH3_2"/>
    <property type="match status" value="2"/>
</dbReference>
<feature type="compositionally biased region" description="Gly residues" evidence="6">
    <location>
        <begin position="1540"/>
        <end position="1550"/>
    </location>
</feature>
<evidence type="ECO:0000256" key="5">
    <source>
        <dbReference type="SAM" id="Coils"/>
    </source>
</evidence>
<reference evidence="9 10" key="1">
    <citation type="journal article" date="2023" name="Arcadia Sci">
        <title>De novo assembly of a long-read Amblyomma americanum tick genome.</title>
        <authorList>
            <person name="Chou S."/>
            <person name="Poskanzer K.E."/>
            <person name="Rollins M."/>
            <person name="Thuy-Boun P.S."/>
        </authorList>
    </citation>
    <scope>NUCLEOTIDE SEQUENCE [LARGE SCALE GENOMIC DNA]</scope>
    <source>
        <strain evidence="9">F_SG_1</strain>
        <tissue evidence="9">Salivary glands</tissue>
    </source>
</reference>
<dbReference type="InterPro" id="IPR035755">
    <property type="entry name" value="RIM-BP_SH3_3"/>
</dbReference>
<dbReference type="InterPro" id="IPR003961">
    <property type="entry name" value="FN3_dom"/>
</dbReference>
<feature type="compositionally biased region" description="Low complexity" evidence="6">
    <location>
        <begin position="1186"/>
        <end position="1214"/>
    </location>
</feature>
<name>A0AAQ4EZW1_AMBAM</name>
<feature type="domain" description="SH3" evidence="7">
    <location>
        <begin position="617"/>
        <end position="685"/>
    </location>
</feature>
<dbReference type="Pfam" id="PF14604">
    <property type="entry name" value="SH3_9"/>
    <property type="match status" value="1"/>
</dbReference>
<dbReference type="PROSITE" id="PS50853">
    <property type="entry name" value="FN3"/>
    <property type="match status" value="3"/>
</dbReference>
<feature type="domain" description="Fibronectin type-III" evidence="8">
    <location>
        <begin position="976"/>
        <end position="1076"/>
    </location>
</feature>
<protein>
    <submittedName>
        <fullName evidence="9">Uncharacterized protein</fullName>
    </submittedName>
</protein>
<dbReference type="FunFam" id="2.30.30.40:FF:000023">
    <property type="entry name" value="RIMS-binding protein 2 isoform F"/>
    <property type="match status" value="1"/>
</dbReference>
<evidence type="ECO:0000313" key="10">
    <source>
        <dbReference type="Proteomes" id="UP001321473"/>
    </source>
</evidence>
<dbReference type="FunFam" id="2.30.30.40:FF:000006">
    <property type="entry name" value="RIMS-binding protein 2 isoform X1"/>
    <property type="match status" value="1"/>
</dbReference>
<feature type="compositionally biased region" description="Low complexity" evidence="6">
    <location>
        <begin position="1168"/>
        <end position="1177"/>
    </location>
</feature>
<comment type="similarity">
    <text evidence="1">Belongs to the RIMBP family.</text>
</comment>
<evidence type="ECO:0000256" key="6">
    <source>
        <dbReference type="SAM" id="MobiDB-lite"/>
    </source>
</evidence>
<feature type="region of interest" description="Disordered" evidence="6">
    <location>
        <begin position="751"/>
        <end position="772"/>
    </location>
</feature>
<dbReference type="SUPFAM" id="SSF50044">
    <property type="entry name" value="SH3-domain"/>
    <property type="match status" value="3"/>
</dbReference>
<gene>
    <name evidence="9" type="ORF">V5799_018290</name>
</gene>
<feature type="coiled-coil region" evidence="5">
    <location>
        <begin position="401"/>
        <end position="431"/>
    </location>
</feature>
<feature type="region of interest" description="Disordered" evidence="6">
    <location>
        <begin position="1441"/>
        <end position="1465"/>
    </location>
</feature>
<dbReference type="InterPro" id="IPR036028">
    <property type="entry name" value="SH3-like_dom_sf"/>
</dbReference>
<feature type="region of interest" description="Disordered" evidence="6">
    <location>
        <begin position="1282"/>
        <end position="1370"/>
    </location>
</feature>
<feature type="region of interest" description="Disordered" evidence="6">
    <location>
        <begin position="190"/>
        <end position="223"/>
    </location>
</feature>
<dbReference type="Proteomes" id="UP001321473">
    <property type="component" value="Unassembled WGS sequence"/>
</dbReference>
<feature type="domain" description="SH3" evidence="7">
    <location>
        <begin position="1371"/>
        <end position="1439"/>
    </location>
</feature>
<keyword evidence="2 4" id="KW-0728">SH3 domain</keyword>
<dbReference type="InterPro" id="IPR040325">
    <property type="entry name" value="RIMBP1/2/3"/>
</dbReference>
<dbReference type="InterPro" id="IPR057884">
    <property type="entry name" value="FN3_RIM-BP1/2/3"/>
</dbReference>
<feature type="compositionally biased region" description="Low complexity" evidence="6">
    <location>
        <begin position="1625"/>
        <end position="1648"/>
    </location>
</feature>
<accession>A0AAQ4EZW1</accession>
<feature type="domain" description="SH3" evidence="7">
    <location>
        <begin position="1466"/>
        <end position="1533"/>
    </location>
</feature>
<dbReference type="Gene3D" id="2.30.30.40">
    <property type="entry name" value="SH3 Domains"/>
    <property type="match status" value="3"/>
</dbReference>
<dbReference type="FunFam" id="2.60.40.10:FF:000072">
    <property type="entry name" value="RIMS-binding protein 2 isoform X1"/>
    <property type="match status" value="1"/>
</dbReference>
<feature type="domain" description="Fibronectin type-III" evidence="8">
    <location>
        <begin position="774"/>
        <end position="863"/>
    </location>
</feature>
<dbReference type="PROSITE" id="PS50002">
    <property type="entry name" value="SH3"/>
    <property type="match status" value="3"/>
</dbReference>
<evidence type="ECO:0000259" key="8">
    <source>
        <dbReference type="PROSITE" id="PS50853"/>
    </source>
</evidence>
<dbReference type="InterPro" id="IPR036116">
    <property type="entry name" value="FN3_sf"/>
</dbReference>
<dbReference type="EMBL" id="JARKHS020008948">
    <property type="protein sequence ID" value="KAK8780367.1"/>
    <property type="molecule type" value="Genomic_DNA"/>
</dbReference>
<feature type="coiled-coil region" evidence="5">
    <location>
        <begin position="7"/>
        <end position="132"/>
    </location>
</feature>
<feature type="compositionally biased region" description="Gly residues" evidence="6">
    <location>
        <begin position="1358"/>
        <end position="1368"/>
    </location>
</feature>
<sequence>MEDKCLLHLQERQLLEALEQKIEVEAQNATLEEEVARLRTAETELRVRSAELEAARGEASALEALVGHLRQAAEQRRLLERQHAQALQEVRAAKAAAAAAKGSAEAAHLLTIQTLESKVRELQKKCELQNVLHEELVLEMAALRRQQQRTRAARESWRAGRSLSAEVVPSDLCDHGISLQLSDHLLLEADRSSASPRGSGSSGARSASPAPLLDSGGSASTRPLLDMARSAGSDALAQLAAAAASAAGGGGGTPSLTCSSVLTVYFQRDPRRITFSECKHSAELSLTRASPATTSTTREVDRILARIQQDNRVLAELEKSRATIGSPVSVANLERLRQNIEAGEVTAGSTGAVTDSLSASVAALLLQSQLKSSFSSPAIDQLSIEPHRTSQLCSQLRPRALQRSTVTMQELDGLMAKLEQDNRILAELDKKRSCLGSSCGLLPARLCGPSSSAALTASLSSTLSLSGGGATSSLAPVAASRSSLAQRNAGGSSLTLPSLPPNGIVHSAAVSTALHHQQQQLHQQQLQLQHLLQQQQQHQHHQQQPPVTPTPRLHIDAQTAQALAVASSQQHNQQQQQSATPPQPQLSAQQQQQAQQQAEEDPLGVDSVEFLDLPGRGRCRVYVARYSYDPLKQSPNEHPEAELFLAAGDYILIFGEMDEDGFFNGELLDGRKGLVPSNFVEKLTGEDLLEFQTSILYGNRDSDDSSASVSYAPDLDNLAGSDEQHRLPPEDFHRMNDYIDLEDIEEVDEDALSETERENDGTGGAGAAGFPVPPPQRLVLERQLNKSVLIGWLPPDVVLGSLEAYHVYVDGVLKATVRSGHRTRALLEGVDAAQPHRISVRSVLTSGQHSRDAACTIVIGKNVPLAPSCVKASNITSTTATISWLPSNSNFSHVVAVNSVEMKSLKPATFRHLVTGLAPNTSYRVSVRAKPGRLLMSSAAVALAGGDAKGAEPRKLAGMLTSFVDFRTLPKGIPDPPVDVQVEAGPQEGTVLVTWLPVTINALGTSNGAAVTGYAVYAAGKKVTEIDSPTGDHALLDVAPLLPLHTRAVTVRTRAGDSLSVDSLPVIVPDELLHPTRASKSAERVEENHSELSDIVEELEDEMMENGELGHRGGRGSRGVQGPGGRKHHHHHHHHHHQQPQQQQQQNMQQQPQPIMHHTQQPHHQMHPMHQPAGHPQYQQPGNMLVAGQQQQPPVAQRRQGPVMGQAQQQPMMHPGHHHGGGVRRSEKRNSAGQLIIEPEDALSDKEIYPFYGPSGGMDMGKDSDGGGLGVVDNYSEEEFSKYDMGPRSGIPRPATRHQVPGRYHGGERGPRSGEPQHGGVAYQERPRPTSPTPPSRAMRPLVDEEPPPARGSYGRQQSGGGRGGGGQRQPRVRWFVALFDYDPQTMSPNPDTADEELPFQEGDLIKIYGGKDQDGFYKGECNGRVGFVPCNMVSEVHLDNENAEPPRSRPAQQRGNDSWGGVMRPQPKRMVALYDYDPAELSPNPDPFSELAFSTGDVIYVYGDMDEDGFYFGELRGQQGLVPSNFLTEAPADYAANDGAGGGPRGGGAPSRHGSLQQQHKAAFANRASESPPSVMTCGASLPWEEAEGASTRRRPTAAPSGRIRRPLRTRLLRRAATRRPRSTGRSSNTSSTSSSTPTSNSRTSSGARRRARSSRPTTTTGLRTSSAPPATRPGRSWARRSDGEPPTLLPPHARRRLHAQQLRRRAVTPPRRPSPPSGATVDGKRVSSPAVAECSPPPEQLRPKKKGRFRFLHALKRFFGMKGKRSSAAPVQ</sequence>
<dbReference type="Gene3D" id="2.60.40.10">
    <property type="entry name" value="Immunoglobulins"/>
    <property type="match status" value="3"/>
</dbReference>
<feature type="region of interest" description="Disordered" evidence="6">
    <location>
        <begin position="700"/>
        <end position="730"/>
    </location>
</feature>
<keyword evidence="10" id="KW-1185">Reference proteome</keyword>
<feature type="region of interest" description="Disordered" evidence="6">
    <location>
        <begin position="1107"/>
        <end position="1230"/>
    </location>
</feature>
<evidence type="ECO:0000256" key="1">
    <source>
        <dbReference type="ARBA" id="ARBA00010749"/>
    </source>
</evidence>
<feature type="region of interest" description="Disordered" evidence="6">
    <location>
        <begin position="530"/>
        <end position="603"/>
    </location>
</feature>
<keyword evidence="5" id="KW-0175">Coiled coil</keyword>
<dbReference type="CDD" id="cd12014">
    <property type="entry name" value="SH3_RIM-BP_1"/>
    <property type="match status" value="1"/>
</dbReference>
<dbReference type="CDD" id="cd00063">
    <property type="entry name" value="FN3"/>
    <property type="match status" value="2"/>
</dbReference>
<evidence type="ECO:0000256" key="4">
    <source>
        <dbReference type="PROSITE-ProRule" id="PRU00192"/>
    </source>
</evidence>
<evidence type="ECO:0000256" key="3">
    <source>
        <dbReference type="ARBA" id="ARBA00022737"/>
    </source>
</evidence>
<dbReference type="Pfam" id="PF25523">
    <property type="entry name" value="Ig_RIMBP2"/>
    <property type="match status" value="1"/>
</dbReference>
<feature type="domain" description="Fibronectin type-III" evidence="8">
    <location>
        <begin position="866"/>
        <end position="951"/>
    </location>
</feature>
<dbReference type="PANTHER" id="PTHR14234">
    <property type="entry name" value="RIM BINDING PROTEIN-RELATED"/>
    <property type="match status" value="1"/>
</dbReference>
<evidence type="ECO:0000256" key="2">
    <source>
        <dbReference type="ARBA" id="ARBA00022443"/>
    </source>
</evidence>
<dbReference type="GO" id="GO:0007274">
    <property type="term" value="P:neuromuscular synaptic transmission"/>
    <property type="evidence" value="ECO:0007669"/>
    <property type="project" value="TreeGrafter"/>
</dbReference>
<dbReference type="InterPro" id="IPR013783">
    <property type="entry name" value="Ig-like_fold"/>
</dbReference>
<dbReference type="FunFam" id="2.30.30.40:FF:000016">
    <property type="entry name" value="RIMS-binding protein 2 isoform X2"/>
    <property type="match status" value="1"/>
</dbReference>
<feature type="region of interest" description="Disordered" evidence="6">
    <location>
        <begin position="1534"/>
        <end position="1750"/>
    </location>
</feature>
<feature type="compositionally biased region" description="Basic residues" evidence="6">
    <location>
        <begin position="1125"/>
        <end position="1138"/>
    </location>
</feature>
<dbReference type="Pfam" id="PF00041">
    <property type="entry name" value="fn3"/>
    <property type="match status" value="1"/>
</dbReference>
<dbReference type="InterPro" id="IPR035753">
    <property type="entry name" value="RIM-BP_SH3_2"/>
</dbReference>
<feature type="compositionally biased region" description="Low complexity" evidence="6">
    <location>
        <begin position="1139"/>
        <end position="1159"/>
    </location>
</feature>
<evidence type="ECO:0000259" key="7">
    <source>
        <dbReference type="PROSITE" id="PS50002"/>
    </source>
</evidence>
<feature type="compositionally biased region" description="Basic residues" evidence="6">
    <location>
        <begin position="1694"/>
        <end position="1708"/>
    </location>
</feature>
<dbReference type="SUPFAM" id="SSF49265">
    <property type="entry name" value="Fibronectin type III"/>
    <property type="match status" value="2"/>
</dbReference>
<evidence type="ECO:0000313" key="9">
    <source>
        <dbReference type="EMBL" id="KAK8780367.1"/>
    </source>
</evidence>
<organism evidence="9 10">
    <name type="scientific">Amblyomma americanum</name>
    <name type="common">Lone star tick</name>
    <dbReference type="NCBI Taxonomy" id="6943"/>
    <lineage>
        <taxon>Eukaryota</taxon>
        <taxon>Metazoa</taxon>
        <taxon>Ecdysozoa</taxon>
        <taxon>Arthropoda</taxon>
        <taxon>Chelicerata</taxon>
        <taxon>Arachnida</taxon>
        <taxon>Acari</taxon>
        <taxon>Parasitiformes</taxon>
        <taxon>Ixodida</taxon>
        <taxon>Ixodoidea</taxon>
        <taxon>Ixodidae</taxon>
        <taxon>Amblyomminae</taxon>
        <taxon>Amblyomma</taxon>
    </lineage>
</organism>
<proteinExistence type="inferred from homology"/>